<proteinExistence type="predicted"/>
<accession>A0A0G0WWE3</accession>
<dbReference type="EMBL" id="LCBS01000008">
    <property type="protein sequence ID" value="KKS17054.1"/>
    <property type="molecule type" value="Genomic_DNA"/>
</dbReference>
<gene>
    <name evidence="1" type="ORF">UU72_C0008G0036</name>
</gene>
<dbReference type="AlphaFoldDB" id="A0A0G0WWE3"/>
<evidence type="ECO:0000313" key="1">
    <source>
        <dbReference type="EMBL" id="KKS17054.1"/>
    </source>
</evidence>
<evidence type="ECO:0000313" key="2">
    <source>
        <dbReference type="Proteomes" id="UP000034163"/>
    </source>
</evidence>
<sequence length="104" mass="11754">MTQTWEPTLKYTTEVTCKITLVRAWKPNNMQTGIHLSFDVFPNLGFTRTSVDQSVWERKVQEYVFSLGARLTGLKAKDFFEVGWGVGPCITIGTAKAPKKQVQV</sequence>
<organism evidence="1 2">
    <name type="scientific">candidate division WWE3 bacterium GW2011_GWB1_41_6</name>
    <dbReference type="NCBI Taxonomy" id="1619112"/>
    <lineage>
        <taxon>Bacteria</taxon>
        <taxon>Katanobacteria</taxon>
    </lineage>
</organism>
<dbReference type="Proteomes" id="UP000034163">
    <property type="component" value="Unassembled WGS sequence"/>
</dbReference>
<comment type="caution">
    <text evidence="1">The sequence shown here is derived from an EMBL/GenBank/DDBJ whole genome shotgun (WGS) entry which is preliminary data.</text>
</comment>
<protein>
    <submittedName>
        <fullName evidence="1">Uncharacterized protein</fullName>
    </submittedName>
</protein>
<name>A0A0G0WWE3_UNCKA</name>
<reference evidence="1 2" key="1">
    <citation type="journal article" date="2015" name="Nature">
        <title>rRNA introns, odd ribosomes, and small enigmatic genomes across a large radiation of phyla.</title>
        <authorList>
            <person name="Brown C.T."/>
            <person name="Hug L.A."/>
            <person name="Thomas B.C."/>
            <person name="Sharon I."/>
            <person name="Castelle C.J."/>
            <person name="Singh A."/>
            <person name="Wilkins M.J."/>
            <person name="Williams K.H."/>
            <person name="Banfield J.F."/>
        </authorList>
    </citation>
    <scope>NUCLEOTIDE SEQUENCE [LARGE SCALE GENOMIC DNA]</scope>
</reference>